<comment type="caution">
    <text evidence="3">The sequence shown here is derived from an EMBL/GenBank/DDBJ whole genome shotgun (WGS) entry which is preliminary data.</text>
</comment>
<dbReference type="EMBL" id="RXIC02000020">
    <property type="protein sequence ID" value="KAB1223735.1"/>
    <property type="molecule type" value="Genomic_DNA"/>
</dbReference>
<proteinExistence type="predicted"/>
<dbReference type="InterPro" id="IPR005162">
    <property type="entry name" value="Retrotrans_gag_dom"/>
</dbReference>
<sequence>MHVQSYEDTILCHVFSLTLKGLAQQWFSGLPLGIVDDFDTLSTQFIGHFISNRHIKCSSSYLFSIKQNPKESLCNYIARFNWEAVTVSHATDEAKLMALTTELQLSDFLKYLMRKALTNFADAMTKAQKHMGCEDMFAARLHSTPPELDRDKKDRDMDRSCYRDQRR</sequence>
<gene>
    <name evidence="3" type="ORF">CJ030_MR2G016680</name>
</gene>
<evidence type="ECO:0000259" key="2">
    <source>
        <dbReference type="Pfam" id="PF03732"/>
    </source>
</evidence>
<dbReference type="OrthoDB" id="1752139at2759"/>
<accession>A0A6A1WES6</accession>
<evidence type="ECO:0000256" key="1">
    <source>
        <dbReference type="SAM" id="MobiDB-lite"/>
    </source>
</evidence>
<feature type="domain" description="Retrotransposon gag" evidence="2">
    <location>
        <begin position="14"/>
        <end position="99"/>
    </location>
</feature>
<evidence type="ECO:0000313" key="3">
    <source>
        <dbReference type="EMBL" id="KAB1223735.1"/>
    </source>
</evidence>
<dbReference type="Proteomes" id="UP000516437">
    <property type="component" value="Chromosome 2"/>
</dbReference>
<name>A0A6A1WES6_9ROSI</name>
<protein>
    <recommendedName>
        <fullName evidence="2">Retrotransposon gag domain-containing protein</fullName>
    </recommendedName>
</protein>
<keyword evidence="4" id="KW-1185">Reference proteome</keyword>
<organism evidence="3 4">
    <name type="scientific">Morella rubra</name>
    <name type="common">Chinese bayberry</name>
    <dbReference type="NCBI Taxonomy" id="262757"/>
    <lineage>
        <taxon>Eukaryota</taxon>
        <taxon>Viridiplantae</taxon>
        <taxon>Streptophyta</taxon>
        <taxon>Embryophyta</taxon>
        <taxon>Tracheophyta</taxon>
        <taxon>Spermatophyta</taxon>
        <taxon>Magnoliopsida</taxon>
        <taxon>eudicotyledons</taxon>
        <taxon>Gunneridae</taxon>
        <taxon>Pentapetalae</taxon>
        <taxon>rosids</taxon>
        <taxon>fabids</taxon>
        <taxon>Fagales</taxon>
        <taxon>Myricaceae</taxon>
        <taxon>Morella</taxon>
    </lineage>
</organism>
<dbReference type="Pfam" id="PF03732">
    <property type="entry name" value="Retrotrans_gag"/>
    <property type="match status" value="1"/>
</dbReference>
<feature type="compositionally biased region" description="Basic and acidic residues" evidence="1">
    <location>
        <begin position="147"/>
        <end position="167"/>
    </location>
</feature>
<reference evidence="3 4" key="1">
    <citation type="journal article" date="2019" name="Plant Biotechnol. J.">
        <title>The red bayberry genome and genetic basis of sex determination.</title>
        <authorList>
            <person name="Jia H.M."/>
            <person name="Jia H.J."/>
            <person name="Cai Q.L."/>
            <person name="Wang Y."/>
            <person name="Zhao H.B."/>
            <person name="Yang W.F."/>
            <person name="Wang G.Y."/>
            <person name="Li Y.H."/>
            <person name="Zhan D.L."/>
            <person name="Shen Y.T."/>
            <person name="Niu Q.F."/>
            <person name="Chang L."/>
            <person name="Qiu J."/>
            <person name="Zhao L."/>
            <person name="Xie H.B."/>
            <person name="Fu W.Y."/>
            <person name="Jin J."/>
            <person name="Li X.W."/>
            <person name="Jiao Y."/>
            <person name="Zhou C.C."/>
            <person name="Tu T."/>
            <person name="Chai C.Y."/>
            <person name="Gao J.L."/>
            <person name="Fan L.J."/>
            <person name="van de Weg E."/>
            <person name="Wang J.Y."/>
            <person name="Gao Z.S."/>
        </authorList>
    </citation>
    <scope>NUCLEOTIDE SEQUENCE [LARGE SCALE GENOMIC DNA]</scope>
    <source>
        <tissue evidence="3">Leaves</tissue>
    </source>
</reference>
<feature type="region of interest" description="Disordered" evidence="1">
    <location>
        <begin position="144"/>
        <end position="167"/>
    </location>
</feature>
<evidence type="ECO:0000313" key="4">
    <source>
        <dbReference type="Proteomes" id="UP000516437"/>
    </source>
</evidence>
<dbReference type="PANTHER" id="PTHR33223:SF10">
    <property type="entry name" value="AMINOTRANSFERASE-LIKE PLANT MOBILE DOMAIN-CONTAINING PROTEIN"/>
    <property type="match status" value="1"/>
</dbReference>
<dbReference type="PANTHER" id="PTHR33223">
    <property type="entry name" value="CCHC-TYPE DOMAIN-CONTAINING PROTEIN"/>
    <property type="match status" value="1"/>
</dbReference>
<dbReference type="AlphaFoldDB" id="A0A6A1WES6"/>